<accession>A0A813J1N4</accession>
<comment type="caution">
    <text evidence="12">The sequence shown here is derived from an EMBL/GenBank/DDBJ whole genome shotgun (WGS) entry which is preliminary data.</text>
</comment>
<keyword evidence="5" id="KW-0418">Kinase</keyword>
<dbReference type="AlphaFoldDB" id="A0A813J1N4"/>
<evidence type="ECO:0000256" key="4">
    <source>
        <dbReference type="ARBA" id="ARBA00022741"/>
    </source>
</evidence>
<dbReference type="InterPro" id="IPR011009">
    <property type="entry name" value="Kinase-like_dom_sf"/>
</dbReference>
<evidence type="ECO:0000256" key="6">
    <source>
        <dbReference type="ARBA" id="ARBA00022840"/>
    </source>
</evidence>
<gene>
    <name evidence="12" type="ORF">PGLA2088_LOCUS13938</name>
</gene>
<dbReference type="PROSITE" id="PS50011">
    <property type="entry name" value="PROTEIN_KINASE_DOM"/>
    <property type="match status" value="1"/>
</dbReference>
<feature type="domain" description="Protein kinase" evidence="11">
    <location>
        <begin position="1"/>
        <end position="226"/>
    </location>
</feature>
<dbReference type="Proteomes" id="UP000626109">
    <property type="component" value="Unassembled WGS sequence"/>
</dbReference>
<evidence type="ECO:0000313" key="13">
    <source>
        <dbReference type="Proteomes" id="UP000626109"/>
    </source>
</evidence>
<feature type="active site" description="Proton acceptor" evidence="7">
    <location>
        <position position="94"/>
    </location>
</feature>
<sequence>DVPKQKILEHQMTSYLTREVRTQILLTHPGILRLYYYFEDAQQVHLLLEYADGGSLFSVLRRRGFLPEPTAATYFVDVARALDHLHRHGIVHRDFKPENILMCSHADGTKAKLADFGWCAELEVDGTQRHTFCGTWDYLSPEMVQSEPHDKGVDIWACGVLLFEMLTGKPPFAAANQVKAMNRIMTVDLKVPDTVSPSGTALMHKLLVREPPSRIALKDAVRHPWVRECMPEKDLDSSPQAFSPVKSPLAGTAAAPLRSPPAAAPAKVACRPELAHLPSPGNSLGNCNQVSVDVAQKGVVVDSADAEAPASRAKPSVMPWAS</sequence>
<evidence type="ECO:0000256" key="2">
    <source>
        <dbReference type="ARBA" id="ARBA00022527"/>
    </source>
</evidence>
<evidence type="ECO:0000256" key="1">
    <source>
        <dbReference type="ARBA" id="ARBA00011245"/>
    </source>
</evidence>
<protein>
    <recommendedName>
        <fullName evidence="11">Protein kinase domain-containing protein</fullName>
    </recommendedName>
</protein>
<keyword evidence="6 8" id="KW-0067">ATP-binding</keyword>
<proteinExistence type="predicted"/>
<evidence type="ECO:0000256" key="10">
    <source>
        <dbReference type="SAM" id="MobiDB-lite"/>
    </source>
</evidence>
<feature type="region of interest" description="Disordered" evidence="10">
    <location>
        <begin position="303"/>
        <end position="322"/>
    </location>
</feature>
<evidence type="ECO:0000256" key="8">
    <source>
        <dbReference type="PIRSR" id="PIRSR630616-2"/>
    </source>
</evidence>
<dbReference type="Gene3D" id="1.10.510.10">
    <property type="entry name" value="Transferase(Phosphotransferase) domain 1"/>
    <property type="match status" value="1"/>
</dbReference>
<feature type="binding site" evidence="8">
    <location>
        <begin position="98"/>
        <end position="99"/>
    </location>
    <ligand>
        <name>ATP</name>
        <dbReference type="ChEBI" id="CHEBI:30616"/>
    </ligand>
</feature>
<evidence type="ECO:0000256" key="9">
    <source>
        <dbReference type="PIRSR" id="PIRSR630616-3"/>
    </source>
</evidence>
<feature type="cross-link" description="Glycyl lysine isopeptide (Lys-Gly) (interchain with G-Cter in SUMO2)" evidence="9">
    <location>
        <position position="96"/>
    </location>
</feature>
<evidence type="ECO:0000256" key="7">
    <source>
        <dbReference type="PIRSR" id="PIRSR630616-1"/>
    </source>
</evidence>
<feature type="non-terminal residue" evidence="12">
    <location>
        <position position="1"/>
    </location>
</feature>
<name>A0A813J1N4_POLGL</name>
<evidence type="ECO:0000256" key="5">
    <source>
        <dbReference type="ARBA" id="ARBA00022777"/>
    </source>
</evidence>
<dbReference type="SUPFAM" id="SSF56112">
    <property type="entry name" value="Protein kinase-like (PK-like)"/>
    <property type="match status" value="1"/>
</dbReference>
<dbReference type="PROSITE" id="PS00108">
    <property type="entry name" value="PROTEIN_KINASE_ST"/>
    <property type="match status" value="1"/>
</dbReference>
<feature type="binding site" evidence="8">
    <location>
        <begin position="49"/>
        <end position="51"/>
    </location>
    <ligand>
        <name>ATP</name>
        <dbReference type="ChEBI" id="CHEBI:30616"/>
    </ligand>
</feature>
<dbReference type="GO" id="GO:0005524">
    <property type="term" value="F:ATP binding"/>
    <property type="evidence" value="ECO:0007669"/>
    <property type="project" value="UniProtKB-KW"/>
</dbReference>
<dbReference type="Pfam" id="PF00069">
    <property type="entry name" value="Pkinase"/>
    <property type="match status" value="1"/>
</dbReference>
<dbReference type="InterPro" id="IPR008271">
    <property type="entry name" value="Ser/Thr_kinase_AS"/>
</dbReference>
<organism evidence="12 13">
    <name type="scientific">Polarella glacialis</name>
    <name type="common">Dinoflagellate</name>
    <dbReference type="NCBI Taxonomy" id="89957"/>
    <lineage>
        <taxon>Eukaryota</taxon>
        <taxon>Sar</taxon>
        <taxon>Alveolata</taxon>
        <taxon>Dinophyceae</taxon>
        <taxon>Suessiales</taxon>
        <taxon>Suessiaceae</taxon>
        <taxon>Polarella</taxon>
    </lineage>
</organism>
<feature type="non-terminal residue" evidence="12">
    <location>
        <position position="322"/>
    </location>
</feature>
<keyword evidence="2" id="KW-0723">Serine/threonine-protein kinase</keyword>
<dbReference type="InterPro" id="IPR000719">
    <property type="entry name" value="Prot_kinase_dom"/>
</dbReference>
<reference evidence="12" key="1">
    <citation type="submission" date="2021-02" db="EMBL/GenBank/DDBJ databases">
        <authorList>
            <person name="Dougan E. K."/>
            <person name="Rhodes N."/>
            <person name="Thang M."/>
            <person name="Chan C."/>
        </authorList>
    </citation>
    <scope>NUCLEOTIDE SEQUENCE</scope>
</reference>
<evidence type="ECO:0000259" key="11">
    <source>
        <dbReference type="PROSITE" id="PS50011"/>
    </source>
</evidence>
<comment type="subunit">
    <text evidence="1">Monomer.</text>
</comment>
<dbReference type="GO" id="GO:0004674">
    <property type="term" value="F:protein serine/threonine kinase activity"/>
    <property type="evidence" value="ECO:0007669"/>
    <property type="project" value="UniProtKB-KW"/>
</dbReference>
<dbReference type="InterPro" id="IPR030616">
    <property type="entry name" value="Aur-like"/>
</dbReference>
<dbReference type="PANTHER" id="PTHR24350">
    <property type="entry name" value="SERINE/THREONINE-PROTEIN KINASE IAL-RELATED"/>
    <property type="match status" value="1"/>
</dbReference>
<feature type="binding site" evidence="8">
    <location>
        <position position="115"/>
    </location>
    <ligand>
        <name>ATP</name>
        <dbReference type="ChEBI" id="CHEBI:30616"/>
    </ligand>
</feature>
<dbReference type="FunFam" id="1.10.510.10:FF:000571">
    <property type="entry name" value="Maternal embryonic leucine zipper kinase"/>
    <property type="match status" value="1"/>
</dbReference>
<keyword evidence="4 8" id="KW-0547">Nucleotide-binding</keyword>
<evidence type="ECO:0000256" key="3">
    <source>
        <dbReference type="ARBA" id="ARBA00022679"/>
    </source>
</evidence>
<dbReference type="EMBL" id="CAJNNW010016875">
    <property type="protein sequence ID" value="CAE8659909.1"/>
    <property type="molecule type" value="Genomic_DNA"/>
</dbReference>
<keyword evidence="3" id="KW-0808">Transferase</keyword>
<evidence type="ECO:0000313" key="12">
    <source>
        <dbReference type="EMBL" id="CAE8659909.1"/>
    </source>
</evidence>